<dbReference type="InterPro" id="IPR058636">
    <property type="entry name" value="Beta-barrel_YknX"/>
</dbReference>
<keyword evidence="4" id="KW-0472">Membrane</keyword>
<name>A0AAU7CNC6_9BACT</name>
<keyword evidence="4" id="KW-0812">Transmembrane</keyword>
<sequence>MNFSLQTTEAPAPAAEAEPSAHRELPDLKKPASRKSNGGKTFLVGLVVVLIVAAGIVLGVPGITKSVTGLFASSTRDIINYEVRPATLPVTVTERGTLESSKNEDVFCQVEGSTTIISIVPEGKRVTKGELVCELDSAALNDQLTNQYIATSGAEASYQNAKLTREVAEIAVTEYKEGVYLQELQTVKGEIALAEAERKRAEDRLEWSTRMFDKGYVSLAQRIADKVSLDQKIFAFEQATTKKSVLEKFTFDKTIKELKSDVEKAKSDELAKDQTWDLEKKKQAKLETQIKNCKLLAPGDGLVVYANDPSRFGGSSQPQIEEGAVVRERQKIFSLPDTGHMRVNTKVHESMVDRLAPGLQARIRVDAFADQTLKGTVLDVAPLPDPNSMFSSDVKVYTTHVTIDNGLSGLRPGMTAQVEILVAQIDNVLSVPVVAILEYQGKDHVAVKRADGTYDWRTVTVGTSNDKLVEIREGLKTGDRVALSPLLLMSEDEKREAFGESGKAGEASKKDWGTTPKPQVGAVATASPDGKAATDPEAKAKAKGKRTGKGQRGGGFMSKMDPAIREKFQSASPEEKKQMMIDAGVPAERVDAILQGGGGGGGGGGAGGGFGGPPGGGSGAGAGAGGGGGGFGGGRGGPNQ</sequence>
<organism evidence="7">
    <name type="scientific">Singulisphaera sp. Ch08</name>
    <dbReference type="NCBI Taxonomy" id="3120278"/>
    <lineage>
        <taxon>Bacteria</taxon>
        <taxon>Pseudomonadati</taxon>
        <taxon>Planctomycetota</taxon>
        <taxon>Planctomycetia</taxon>
        <taxon>Isosphaerales</taxon>
        <taxon>Isosphaeraceae</taxon>
        <taxon>Singulisphaera</taxon>
    </lineage>
</organism>
<evidence type="ECO:0000259" key="6">
    <source>
        <dbReference type="Pfam" id="PF25990"/>
    </source>
</evidence>
<feature type="region of interest" description="Disordered" evidence="3">
    <location>
        <begin position="1"/>
        <end position="35"/>
    </location>
</feature>
<reference evidence="7" key="1">
    <citation type="submission" date="2024-05" db="EMBL/GenBank/DDBJ databases">
        <title>Planctomycetes of the genus Singulisphaera possess chitinolytic capabilities.</title>
        <authorList>
            <person name="Ivanova A."/>
        </authorList>
    </citation>
    <scope>NUCLEOTIDE SEQUENCE</scope>
    <source>
        <strain evidence="7">Ch08T</strain>
    </source>
</reference>
<evidence type="ECO:0000256" key="2">
    <source>
        <dbReference type="ARBA" id="ARBA00023054"/>
    </source>
</evidence>
<feature type="region of interest" description="Disordered" evidence="3">
    <location>
        <begin position="595"/>
        <end position="640"/>
    </location>
</feature>
<dbReference type="Gene3D" id="2.40.420.20">
    <property type="match status" value="1"/>
</dbReference>
<evidence type="ECO:0000256" key="4">
    <source>
        <dbReference type="SAM" id="Phobius"/>
    </source>
</evidence>
<dbReference type="PANTHER" id="PTHR32347:SF23">
    <property type="entry name" value="BLL5650 PROTEIN"/>
    <property type="match status" value="1"/>
</dbReference>
<evidence type="ECO:0000256" key="3">
    <source>
        <dbReference type="SAM" id="MobiDB-lite"/>
    </source>
</evidence>
<feature type="transmembrane region" description="Helical" evidence="4">
    <location>
        <begin position="42"/>
        <end position="63"/>
    </location>
</feature>
<dbReference type="InterPro" id="IPR058649">
    <property type="entry name" value="CzcB_C"/>
</dbReference>
<feature type="compositionally biased region" description="Basic and acidic residues" evidence="3">
    <location>
        <begin position="19"/>
        <end position="30"/>
    </location>
</feature>
<dbReference type="Pfam" id="PF25975">
    <property type="entry name" value="CzcB_C"/>
    <property type="match status" value="1"/>
</dbReference>
<feature type="region of interest" description="Disordered" evidence="3">
    <location>
        <begin position="494"/>
        <end position="559"/>
    </location>
</feature>
<feature type="domain" description="YknX-like beta-barrel" evidence="6">
    <location>
        <begin position="341"/>
        <end position="420"/>
    </location>
</feature>
<dbReference type="GO" id="GO:0030313">
    <property type="term" value="C:cell envelope"/>
    <property type="evidence" value="ECO:0007669"/>
    <property type="project" value="UniProtKB-SubCell"/>
</dbReference>
<comment type="subcellular location">
    <subcellularLocation>
        <location evidence="1">Cell envelope</location>
    </subcellularLocation>
</comment>
<dbReference type="AlphaFoldDB" id="A0AAU7CNC6"/>
<evidence type="ECO:0000256" key="1">
    <source>
        <dbReference type="ARBA" id="ARBA00004196"/>
    </source>
</evidence>
<keyword evidence="4" id="KW-1133">Transmembrane helix</keyword>
<gene>
    <name evidence="7" type="ORF">V5E97_11555</name>
</gene>
<evidence type="ECO:0000313" key="7">
    <source>
        <dbReference type="EMBL" id="XBH06641.1"/>
    </source>
</evidence>
<dbReference type="InterPro" id="IPR050465">
    <property type="entry name" value="UPF0194_transport"/>
</dbReference>
<dbReference type="Gene3D" id="2.40.30.170">
    <property type="match status" value="1"/>
</dbReference>
<protein>
    <submittedName>
        <fullName evidence="7">Efflux RND transporter periplasmic adaptor subunit</fullName>
    </submittedName>
</protein>
<accession>A0AAU7CNC6</accession>
<dbReference type="Pfam" id="PF25990">
    <property type="entry name" value="Beta-barrel_YknX"/>
    <property type="match status" value="1"/>
</dbReference>
<feature type="domain" description="CzcB-like C-terminal circularly permuted SH3-like" evidence="5">
    <location>
        <begin position="430"/>
        <end position="483"/>
    </location>
</feature>
<dbReference type="PANTHER" id="PTHR32347">
    <property type="entry name" value="EFFLUX SYSTEM COMPONENT YKNX-RELATED"/>
    <property type="match status" value="1"/>
</dbReference>
<feature type="compositionally biased region" description="Low complexity" evidence="3">
    <location>
        <begin position="9"/>
        <end position="18"/>
    </location>
</feature>
<dbReference type="RefSeq" id="WP_406699490.1">
    <property type="nucleotide sequence ID" value="NZ_CP155447.1"/>
</dbReference>
<proteinExistence type="predicted"/>
<dbReference type="EMBL" id="CP155447">
    <property type="protein sequence ID" value="XBH06641.1"/>
    <property type="molecule type" value="Genomic_DNA"/>
</dbReference>
<evidence type="ECO:0000259" key="5">
    <source>
        <dbReference type="Pfam" id="PF25975"/>
    </source>
</evidence>
<keyword evidence="2" id="KW-0175">Coiled coil</keyword>